<proteinExistence type="predicted"/>
<name>A0ABZ1E0F4_9RHOB</name>
<dbReference type="Gene3D" id="1.10.260.40">
    <property type="entry name" value="lambda repressor-like DNA-binding domains"/>
    <property type="match status" value="1"/>
</dbReference>
<dbReference type="InterPro" id="IPR001387">
    <property type="entry name" value="Cro/C1-type_HTH"/>
</dbReference>
<dbReference type="Proteomes" id="UP001623290">
    <property type="component" value="Chromosome"/>
</dbReference>
<dbReference type="CDD" id="cd00093">
    <property type="entry name" value="HTH_XRE"/>
    <property type="match status" value="1"/>
</dbReference>
<feature type="domain" description="HTH cro/C1-type" evidence="1">
    <location>
        <begin position="4"/>
        <end position="60"/>
    </location>
</feature>
<dbReference type="EMBL" id="CP135443">
    <property type="protein sequence ID" value="WRY33434.1"/>
    <property type="molecule type" value="Genomic_DNA"/>
</dbReference>
<dbReference type="SMART" id="SM00530">
    <property type="entry name" value="HTH_XRE"/>
    <property type="match status" value="1"/>
</dbReference>
<gene>
    <name evidence="2" type="ORF">RPE78_12230</name>
</gene>
<protein>
    <submittedName>
        <fullName evidence="2">Helix-turn-helix transcriptional regulator</fullName>
    </submittedName>
</protein>
<evidence type="ECO:0000313" key="2">
    <source>
        <dbReference type="EMBL" id="WRY33434.1"/>
    </source>
</evidence>
<evidence type="ECO:0000313" key="3">
    <source>
        <dbReference type="Proteomes" id="UP001623290"/>
    </source>
</evidence>
<dbReference type="RefSeq" id="WP_406720702.1">
    <property type="nucleotide sequence ID" value="NZ_CP135443.1"/>
</dbReference>
<dbReference type="PROSITE" id="PS50943">
    <property type="entry name" value="HTH_CROC1"/>
    <property type="match status" value="1"/>
</dbReference>
<evidence type="ECO:0000259" key="1">
    <source>
        <dbReference type="PROSITE" id="PS50943"/>
    </source>
</evidence>
<organism evidence="2 3">
    <name type="scientific">Thioclava litoralis</name>
    <dbReference type="NCBI Taxonomy" id="3076557"/>
    <lineage>
        <taxon>Bacteria</taxon>
        <taxon>Pseudomonadati</taxon>
        <taxon>Pseudomonadota</taxon>
        <taxon>Alphaproteobacteria</taxon>
        <taxon>Rhodobacterales</taxon>
        <taxon>Paracoccaceae</taxon>
        <taxon>Thioclava</taxon>
    </lineage>
</organism>
<dbReference type="Pfam" id="PF01381">
    <property type="entry name" value="HTH_3"/>
    <property type="match status" value="1"/>
</dbReference>
<reference evidence="2 3" key="1">
    <citation type="submission" date="2023-09" db="EMBL/GenBank/DDBJ databases">
        <title>Thioclava shenzhenensis sp. nov., a multidrug resistant bacteria-antagonizing species isolated from coastal seawater.</title>
        <authorList>
            <person name="Long M."/>
        </authorList>
    </citation>
    <scope>NUCLEOTIDE SEQUENCE [LARGE SCALE GENOMIC DNA]</scope>
    <source>
        <strain evidence="2 3">FTW29</strain>
    </source>
</reference>
<dbReference type="SUPFAM" id="SSF47413">
    <property type="entry name" value="lambda repressor-like DNA-binding domains"/>
    <property type="match status" value="1"/>
</dbReference>
<accession>A0ABZ1E0F4</accession>
<keyword evidence="3" id="KW-1185">Reference proteome</keyword>
<sequence length="65" mass="7081">MEKLRAYITGRSLTLEAFAKSVGCSTVHISTILRGKKRPSLDLAIAIEDATSGEVRATDFKRGDQ</sequence>
<dbReference type="InterPro" id="IPR010982">
    <property type="entry name" value="Lambda_DNA-bd_dom_sf"/>
</dbReference>